<dbReference type="AlphaFoldDB" id="A0A7R9BWN1"/>
<feature type="transmembrane region" description="Helical" evidence="2">
    <location>
        <begin position="21"/>
        <end position="41"/>
    </location>
</feature>
<keyword evidence="2" id="KW-0812">Transmembrane</keyword>
<feature type="compositionally biased region" description="Low complexity" evidence="1">
    <location>
        <begin position="109"/>
        <end position="119"/>
    </location>
</feature>
<evidence type="ECO:0000313" key="4">
    <source>
        <dbReference type="Proteomes" id="UP000678499"/>
    </source>
</evidence>
<reference evidence="3" key="1">
    <citation type="submission" date="2020-11" db="EMBL/GenBank/DDBJ databases">
        <authorList>
            <person name="Tran Van P."/>
        </authorList>
    </citation>
    <scope>NUCLEOTIDE SEQUENCE</scope>
</reference>
<name>A0A7R9BWN1_9CRUS</name>
<dbReference type="Proteomes" id="UP000678499">
    <property type="component" value="Unassembled WGS sequence"/>
</dbReference>
<protein>
    <submittedName>
        <fullName evidence="3">Uncharacterized protein</fullName>
    </submittedName>
</protein>
<accession>A0A7R9BWN1</accession>
<dbReference type="SUPFAM" id="SSF53335">
    <property type="entry name" value="S-adenosyl-L-methionine-dependent methyltransferases"/>
    <property type="match status" value="1"/>
</dbReference>
<sequence length="603" mass="66821">MLPRSKPDSMRDLGILEACSAAFLSNSFAFFFSLFFLLLLIVPVDAAAAAVDTPVVIPVSLAFLELVEVSRVEGTFRGDTDIFGREIGGEVVVPFVASVLEGTLLTDVGESSSRSSNSNGERREISDPESMRNLTGKSVTLVAMMTTSSFTEEEVKVPVSFGQEFVLELVVILVSFVFFIRSYLLHKIHNFPAATTTTTTHISAHRGATSCIPLGQSRPATIFLGRDIDKLSRRLFGGFLGQRAALTTEVTLLATIIAQSSDAKVRVTLPIIHWRGLWALVRNLVEGGALSRCLYVLLPIFYQNRILDRGLKIVKTLLDKERVWKQGSSNNFHKISTDNEYGKDVRASSLWIRLGTGQSELKVGSWILNSANLQGAHVVDPYLCKALEEMLFQNKSVLDLGCGIGLYGICFLRLSNHTFPNSERDFFTRHLMGLKDWWKSTGPVIQSWTGYDGTPGIKDLTAGLVKRMDLSKPRYIGRTFNWVLSLEVGEHIPRKYQANYISNLVRHAEEGIVLSWAVEGQGGRSHVNNRNNDIIIAILEGHGFYPQPEIWKSLRGNSSLYWFKNTVMTFRLLISSLPNVAAVKAAVDENGGITLEDLKATLD</sequence>
<feature type="region of interest" description="Disordered" evidence="1">
    <location>
        <begin position="108"/>
        <end position="130"/>
    </location>
</feature>
<organism evidence="3">
    <name type="scientific">Notodromas monacha</name>
    <dbReference type="NCBI Taxonomy" id="399045"/>
    <lineage>
        <taxon>Eukaryota</taxon>
        <taxon>Metazoa</taxon>
        <taxon>Ecdysozoa</taxon>
        <taxon>Arthropoda</taxon>
        <taxon>Crustacea</taxon>
        <taxon>Oligostraca</taxon>
        <taxon>Ostracoda</taxon>
        <taxon>Podocopa</taxon>
        <taxon>Podocopida</taxon>
        <taxon>Cypridocopina</taxon>
        <taxon>Cypridoidea</taxon>
        <taxon>Cyprididae</taxon>
        <taxon>Notodromas</taxon>
    </lineage>
</organism>
<dbReference type="EMBL" id="OA884811">
    <property type="protein sequence ID" value="CAD7281335.1"/>
    <property type="molecule type" value="Genomic_DNA"/>
</dbReference>
<gene>
    <name evidence="3" type="ORF">NMOB1V02_LOCUS8982</name>
</gene>
<keyword evidence="4" id="KW-1185">Reference proteome</keyword>
<dbReference type="Gene3D" id="3.40.50.150">
    <property type="entry name" value="Vaccinia Virus protein VP39"/>
    <property type="match status" value="1"/>
</dbReference>
<dbReference type="InterPro" id="IPR029063">
    <property type="entry name" value="SAM-dependent_MTases_sf"/>
</dbReference>
<feature type="compositionally biased region" description="Basic and acidic residues" evidence="1">
    <location>
        <begin position="120"/>
        <end position="130"/>
    </location>
</feature>
<dbReference type="EMBL" id="CAJPEX010002774">
    <property type="protein sequence ID" value="CAG0921487.1"/>
    <property type="molecule type" value="Genomic_DNA"/>
</dbReference>
<feature type="transmembrane region" description="Helical" evidence="2">
    <location>
        <begin position="165"/>
        <end position="184"/>
    </location>
</feature>
<keyword evidence="2" id="KW-1133">Transmembrane helix</keyword>
<keyword evidence="2" id="KW-0472">Membrane</keyword>
<dbReference type="OrthoDB" id="406773at2759"/>
<evidence type="ECO:0000256" key="2">
    <source>
        <dbReference type="SAM" id="Phobius"/>
    </source>
</evidence>
<evidence type="ECO:0000313" key="3">
    <source>
        <dbReference type="EMBL" id="CAD7281335.1"/>
    </source>
</evidence>
<evidence type="ECO:0000256" key="1">
    <source>
        <dbReference type="SAM" id="MobiDB-lite"/>
    </source>
</evidence>
<proteinExistence type="predicted"/>